<dbReference type="InterPro" id="IPR024087">
    <property type="entry name" value="Creatininase-like_sf"/>
</dbReference>
<dbReference type="STRING" id="679936.Sulac_1482"/>
<dbReference type="PANTHER" id="PTHR35005">
    <property type="entry name" value="3-DEHYDRO-SCYLLO-INOSOSE HYDROLASE"/>
    <property type="match status" value="1"/>
</dbReference>
<evidence type="ECO:0000256" key="3">
    <source>
        <dbReference type="ARBA" id="ARBA00022801"/>
    </source>
</evidence>
<keyword evidence="4" id="KW-0862">Zinc</keyword>
<proteinExistence type="inferred from homology"/>
<comment type="similarity">
    <text evidence="5">Belongs to the creatininase superfamily.</text>
</comment>
<evidence type="ECO:0000256" key="5">
    <source>
        <dbReference type="ARBA" id="ARBA00024029"/>
    </source>
</evidence>
<comment type="cofactor">
    <cofactor evidence="1">
        <name>Zn(2+)</name>
        <dbReference type="ChEBI" id="CHEBI:29105"/>
    </cofactor>
</comment>
<dbReference type="AlphaFoldDB" id="G8TXM3"/>
<dbReference type="GO" id="GO:0009231">
    <property type="term" value="P:riboflavin biosynthetic process"/>
    <property type="evidence" value="ECO:0007669"/>
    <property type="project" value="TreeGrafter"/>
</dbReference>
<protein>
    <submittedName>
        <fullName evidence="6">Creatininase</fullName>
    </submittedName>
</protein>
<dbReference type="KEGG" id="sap:Sulac_1482"/>
<accession>G8TXM3</accession>
<dbReference type="PATRIC" id="fig|679936.5.peg.1547"/>
<organism evidence="6 7">
    <name type="scientific">Sulfobacillus acidophilus (strain ATCC 700253 / DSM 10332 / NAL)</name>
    <dbReference type="NCBI Taxonomy" id="679936"/>
    <lineage>
        <taxon>Bacteria</taxon>
        <taxon>Bacillati</taxon>
        <taxon>Bacillota</taxon>
        <taxon>Clostridia</taxon>
        <taxon>Eubacteriales</taxon>
        <taxon>Clostridiales Family XVII. Incertae Sedis</taxon>
        <taxon>Sulfobacillus</taxon>
    </lineage>
</organism>
<dbReference type="PANTHER" id="PTHR35005:SF1">
    <property type="entry name" value="2-AMINO-5-FORMYLAMINO-6-RIBOSYLAMINOPYRIMIDIN-4(3H)-ONE 5'-MONOPHOSPHATE DEFORMYLASE"/>
    <property type="match status" value="1"/>
</dbReference>
<evidence type="ECO:0000256" key="4">
    <source>
        <dbReference type="ARBA" id="ARBA00022833"/>
    </source>
</evidence>
<keyword evidence="2" id="KW-0479">Metal-binding</keyword>
<dbReference type="GO" id="GO:0046872">
    <property type="term" value="F:metal ion binding"/>
    <property type="evidence" value="ECO:0007669"/>
    <property type="project" value="UniProtKB-KW"/>
</dbReference>
<evidence type="ECO:0000313" key="6">
    <source>
        <dbReference type="EMBL" id="AEW04979.1"/>
    </source>
</evidence>
<dbReference type="GO" id="GO:0016811">
    <property type="term" value="F:hydrolase activity, acting on carbon-nitrogen (but not peptide) bonds, in linear amides"/>
    <property type="evidence" value="ECO:0007669"/>
    <property type="project" value="TreeGrafter"/>
</dbReference>
<evidence type="ECO:0000313" key="7">
    <source>
        <dbReference type="Proteomes" id="UP000005439"/>
    </source>
</evidence>
<dbReference type="Gene3D" id="3.40.50.10310">
    <property type="entry name" value="Creatininase"/>
    <property type="match status" value="1"/>
</dbReference>
<keyword evidence="3" id="KW-0378">Hydrolase</keyword>
<keyword evidence="7" id="KW-1185">Reference proteome</keyword>
<evidence type="ECO:0000256" key="2">
    <source>
        <dbReference type="ARBA" id="ARBA00022723"/>
    </source>
</evidence>
<evidence type="ECO:0000256" key="1">
    <source>
        <dbReference type="ARBA" id="ARBA00001947"/>
    </source>
</evidence>
<dbReference type="InterPro" id="IPR003785">
    <property type="entry name" value="Creatininase/forma_Hydrolase"/>
</dbReference>
<name>G8TXM3_SULAD</name>
<dbReference type="EMBL" id="CP003179">
    <property type="protein sequence ID" value="AEW04979.1"/>
    <property type="molecule type" value="Genomic_DNA"/>
</dbReference>
<reference evidence="7" key="1">
    <citation type="submission" date="2011-12" db="EMBL/GenBank/DDBJ databases">
        <title>The complete genome of chromosome of Sulfobacillus acidophilus DSM 10332.</title>
        <authorList>
            <person name="Lucas S."/>
            <person name="Han J."/>
            <person name="Lapidus A."/>
            <person name="Bruce D."/>
            <person name="Goodwin L."/>
            <person name="Pitluck S."/>
            <person name="Peters L."/>
            <person name="Kyrpides N."/>
            <person name="Mavromatis K."/>
            <person name="Ivanova N."/>
            <person name="Mikhailova N."/>
            <person name="Chertkov O."/>
            <person name="Saunders E."/>
            <person name="Detter J.C."/>
            <person name="Tapia R."/>
            <person name="Han C."/>
            <person name="Land M."/>
            <person name="Hauser L."/>
            <person name="Markowitz V."/>
            <person name="Cheng J.-F."/>
            <person name="Hugenholtz P."/>
            <person name="Woyke T."/>
            <person name="Wu D."/>
            <person name="Pukall R."/>
            <person name="Gehrich-Schroeter G."/>
            <person name="Schneider S."/>
            <person name="Klenk H.-P."/>
            <person name="Eisen J.A."/>
        </authorList>
    </citation>
    <scope>NUCLEOTIDE SEQUENCE [LARGE SCALE GENOMIC DNA]</scope>
    <source>
        <strain evidence="7">ATCC 700253 / DSM 10332 / NAL</strain>
    </source>
</reference>
<dbReference type="HOGENOM" id="CLU_055029_3_1_9"/>
<gene>
    <name evidence="6" type="ordered locus">Sulac_1482</name>
</gene>
<reference evidence="6 7" key="2">
    <citation type="journal article" date="2012" name="Stand. Genomic Sci.">
        <title>Complete genome sequence of the moderately thermophilic mineral-sulfide-oxidizing firmicute Sulfobacillus acidophilus type strain (NAL(T)).</title>
        <authorList>
            <person name="Anderson I."/>
            <person name="Chertkov O."/>
            <person name="Chen A."/>
            <person name="Saunders E."/>
            <person name="Lapidus A."/>
            <person name="Nolan M."/>
            <person name="Lucas S."/>
            <person name="Hammon N."/>
            <person name="Deshpande S."/>
            <person name="Cheng J.F."/>
            <person name="Han C."/>
            <person name="Tapia R."/>
            <person name="Goodwin L.A."/>
            <person name="Pitluck S."/>
            <person name="Liolios K."/>
            <person name="Pagani I."/>
            <person name="Ivanova N."/>
            <person name="Mikhailova N."/>
            <person name="Pati A."/>
            <person name="Palaniappan K."/>
            <person name="Land M."/>
            <person name="Pan C."/>
            <person name="Rohde M."/>
            <person name="Pukall R."/>
            <person name="Goker M."/>
            <person name="Detter J.C."/>
            <person name="Woyke T."/>
            <person name="Bristow J."/>
            <person name="Eisen J.A."/>
            <person name="Markowitz V."/>
            <person name="Hugenholtz P."/>
            <person name="Kyrpides N.C."/>
            <person name="Klenk H.P."/>
            <person name="Mavromatis K."/>
        </authorList>
    </citation>
    <scope>NUCLEOTIDE SEQUENCE [LARGE SCALE GENOMIC DNA]</scope>
    <source>
        <strain evidence="7">ATCC 700253 / DSM 10332 / NAL</strain>
    </source>
</reference>
<dbReference type="SUPFAM" id="SSF102215">
    <property type="entry name" value="Creatininase"/>
    <property type="match status" value="1"/>
</dbReference>
<dbReference type="Proteomes" id="UP000005439">
    <property type="component" value="Chromosome"/>
</dbReference>
<sequence length="242" mass="26837">MYWENLTTKSFQEQVLGQINTALLPVGSVEAHGQHCPLGTDNLAPTYFCRQLEERYPDRVLVLPAIPYGHTWDLAGFAGTLSIGAETLTHYVRDVGRAVGRWGITRLVVVNGHGGNIGPITAAMEDIADDGVLVVLVNWWLDFSADILTVVQSQGHAGEDETSVMLAIAGPLVNQADASFNPYRPRYRMKGRGLEQQLLRHATTGDGRSATREKGEEIVERVMQRLSQLLEDLWADRLFDRI</sequence>
<dbReference type="Pfam" id="PF02633">
    <property type="entry name" value="Creatininase"/>
    <property type="match status" value="1"/>
</dbReference>